<keyword evidence="2" id="KW-0012">Acyltransferase</keyword>
<feature type="non-terminal residue" evidence="4">
    <location>
        <position position="1"/>
    </location>
</feature>
<dbReference type="InterPro" id="IPR050500">
    <property type="entry name" value="Phos_Acetyltrans/Butyryltrans"/>
</dbReference>
<protein>
    <recommendedName>
        <fullName evidence="3">Phosphate acetyl/butaryl transferase domain-containing protein</fullName>
    </recommendedName>
</protein>
<dbReference type="SUPFAM" id="SSF53659">
    <property type="entry name" value="Isocitrate/Isopropylmalate dehydrogenase-like"/>
    <property type="match status" value="1"/>
</dbReference>
<comment type="caution">
    <text evidence="4">The sequence shown here is derived from an EMBL/GenBank/DDBJ whole genome shotgun (WGS) entry which is preliminary data.</text>
</comment>
<evidence type="ECO:0000259" key="3">
    <source>
        <dbReference type="Pfam" id="PF01515"/>
    </source>
</evidence>
<dbReference type="EMBL" id="LAZR01058086">
    <property type="protein sequence ID" value="KKK70660.1"/>
    <property type="molecule type" value="Genomic_DNA"/>
</dbReference>
<proteinExistence type="predicted"/>
<dbReference type="InterPro" id="IPR002505">
    <property type="entry name" value="PTA_PTB"/>
</dbReference>
<feature type="domain" description="Phosphate acetyl/butaryl transferase" evidence="3">
    <location>
        <begin position="1"/>
        <end position="134"/>
    </location>
</feature>
<gene>
    <name evidence="4" type="ORF">LCGC14_2921730</name>
</gene>
<keyword evidence="1" id="KW-0808">Transferase</keyword>
<dbReference type="GO" id="GO:0016746">
    <property type="term" value="F:acyltransferase activity"/>
    <property type="evidence" value="ECO:0007669"/>
    <property type="project" value="UniProtKB-KW"/>
</dbReference>
<evidence type="ECO:0000256" key="1">
    <source>
        <dbReference type="ARBA" id="ARBA00022679"/>
    </source>
</evidence>
<organism evidence="4">
    <name type="scientific">marine sediment metagenome</name>
    <dbReference type="NCBI Taxonomy" id="412755"/>
    <lineage>
        <taxon>unclassified sequences</taxon>
        <taxon>metagenomes</taxon>
        <taxon>ecological metagenomes</taxon>
    </lineage>
</organism>
<reference evidence="4" key="1">
    <citation type="journal article" date="2015" name="Nature">
        <title>Complex archaea that bridge the gap between prokaryotes and eukaryotes.</title>
        <authorList>
            <person name="Spang A."/>
            <person name="Saw J.H."/>
            <person name="Jorgensen S.L."/>
            <person name="Zaremba-Niedzwiedzka K."/>
            <person name="Martijn J."/>
            <person name="Lind A.E."/>
            <person name="van Eijk R."/>
            <person name="Schleper C."/>
            <person name="Guy L."/>
            <person name="Ettema T.J."/>
        </authorList>
    </citation>
    <scope>NUCLEOTIDE SEQUENCE</scope>
</reference>
<dbReference type="PANTHER" id="PTHR43356:SF3">
    <property type="entry name" value="PHOSPHATE ACETYLTRANSFERASE"/>
    <property type="match status" value="1"/>
</dbReference>
<dbReference type="Gene3D" id="3.40.718.10">
    <property type="entry name" value="Isopropylmalate Dehydrogenase"/>
    <property type="match status" value="1"/>
</dbReference>
<name>A0A0F8YAD8_9ZZZZ</name>
<sequence>AETAKSFGIEPFVAMLSYSTGDSGKGKDVDKVREATSIVKTKRPDIPIEGPIQYDAAISEEVAKMKLQNSEVAGKATVYIFPDLNAGNTAYKAVQRTAQVPAIGPVVQGLNKPANDLSRGALFKDIVYTIAITAIQAQQI</sequence>
<dbReference type="PANTHER" id="PTHR43356">
    <property type="entry name" value="PHOSPHATE ACETYLTRANSFERASE"/>
    <property type="match status" value="1"/>
</dbReference>
<accession>A0A0F8YAD8</accession>
<evidence type="ECO:0000256" key="2">
    <source>
        <dbReference type="ARBA" id="ARBA00023315"/>
    </source>
</evidence>
<evidence type="ECO:0000313" key="4">
    <source>
        <dbReference type="EMBL" id="KKK70660.1"/>
    </source>
</evidence>
<dbReference type="AlphaFoldDB" id="A0A0F8YAD8"/>
<dbReference type="Pfam" id="PF01515">
    <property type="entry name" value="PTA_PTB"/>
    <property type="match status" value="1"/>
</dbReference>